<feature type="compositionally biased region" description="Basic and acidic residues" evidence="1">
    <location>
        <begin position="75"/>
        <end position="93"/>
    </location>
</feature>
<evidence type="ECO:0000313" key="3">
    <source>
        <dbReference type="Proteomes" id="UP001178508"/>
    </source>
</evidence>
<evidence type="ECO:0000313" key="2">
    <source>
        <dbReference type="EMBL" id="CAJ1052745.1"/>
    </source>
</evidence>
<sequence>MTATPPSVRCFQLKPGDYSADLSPPVRIQTPEKTRIPTSRHRPPLLPQAGEEVRRPGRDPQQPPGSKTAIKNAKIIKESRDINGNPRDHRELQVEMNNQRFLQGFSK</sequence>
<evidence type="ECO:0000256" key="1">
    <source>
        <dbReference type="SAM" id="MobiDB-lite"/>
    </source>
</evidence>
<dbReference type="AlphaFoldDB" id="A0AAV1EVM8"/>
<accession>A0AAV1EVM8</accession>
<protein>
    <submittedName>
        <fullName evidence="2">Uncharacterized protein</fullName>
    </submittedName>
</protein>
<dbReference type="Proteomes" id="UP001178508">
    <property type="component" value="Chromosome 3"/>
</dbReference>
<feature type="compositionally biased region" description="Polar residues" evidence="1">
    <location>
        <begin position="95"/>
        <end position="107"/>
    </location>
</feature>
<keyword evidence="3" id="KW-1185">Reference proteome</keyword>
<proteinExistence type="predicted"/>
<reference evidence="2" key="1">
    <citation type="submission" date="2023-08" db="EMBL/GenBank/DDBJ databases">
        <authorList>
            <person name="Alioto T."/>
            <person name="Alioto T."/>
            <person name="Gomez Garrido J."/>
        </authorList>
    </citation>
    <scope>NUCLEOTIDE SEQUENCE</scope>
</reference>
<organism evidence="2 3">
    <name type="scientific">Xyrichtys novacula</name>
    <name type="common">Pearly razorfish</name>
    <name type="synonym">Hemipteronotus novacula</name>
    <dbReference type="NCBI Taxonomy" id="13765"/>
    <lineage>
        <taxon>Eukaryota</taxon>
        <taxon>Metazoa</taxon>
        <taxon>Chordata</taxon>
        <taxon>Craniata</taxon>
        <taxon>Vertebrata</taxon>
        <taxon>Euteleostomi</taxon>
        <taxon>Actinopterygii</taxon>
        <taxon>Neopterygii</taxon>
        <taxon>Teleostei</taxon>
        <taxon>Neoteleostei</taxon>
        <taxon>Acanthomorphata</taxon>
        <taxon>Eupercaria</taxon>
        <taxon>Labriformes</taxon>
        <taxon>Labridae</taxon>
        <taxon>Xyrichtys</taxon>
    </lineage>
</organism>
<name>A0AAV1EVM8_XYRNO</name>
<gene>
    <name evidence="2" type="ORF">XNOV1_A038416</name>
</gene>
<feature type="region of interest" description="Disordered" evidence="1">
    <location>
        <begin position="1"/>
        <end position="107"/>
    </location>
</feature>
<dbReference type="EMBL" id="OY660866">
    <property type="protein sequence ID" value="CAJ1052745.1"/>
    <property type="molecule type" value="Genomic_DNA"/>
</dbReference>